<protein>
    <recommendedName>
        <fullName evidence="4">Inositol-pentakisphosphate 2-kinase</fullName>
    </recommendedName>
</protein>
<keyword evidence="3" id="KW-1185">Reference proteome</keyword>
<accession>A0ABN9VV78</accession>
<evidence type="ECO:0000313" key="3">
    <source>
        <dbReference type="Proteomes" id="UP001189429"/>
    </source>
</evidence>
<evidence type="ECO:0000256" key="1">
    <source>
        <dbReference type="SAM" id="MobiDB-lite"/>
    </source>
</evidence>
<feature type="region of interest" description="Disordered" evidence="1">
    <location>
        <begin position="124"/>
        <end position="150"/>
    </location>
</feature>
<evidence type="ECO:0008006" key="4">
    <source>
        <dbReference type="Google" id="ProtNLM"/>
    </source>
</evidence>
<gene>
    <name evidence="2" type="ORF">PCOR1329_LOCUS60510</name>
</gene>
<organism evidence="2 3">
    <name type="scientific">Prorocentrum cordatum</name>
    <dbReference type="NCBI Taxonomy" id="2364126"/>
    <lineage>
        <taxon>Eukaryota</taxon>
        <taxon>Sar</taxon>
        <taxon>Alveolata</taxon>
        <taxon>Dinophyceae</taxon>
        <taxon>Prorocentrales</taxon>
        <taxon>Prorocentraceae</taxon>
        <taxon>Prorocentrum</taxon>
    </lineage>
</organism>
<feature type="compositionally biased region" description="Low complexity" evidence="1">
    <location>
        <begin position="134"/>
        <end position="150"/>
    </location>
</feature>
<sequence>MVHEIVTAAASFANQLAASAIGGWAVRPDAPPCPACVCEPRLTCGACPGPAAAPVCPAVTCDCKGLECPACEAGQQRPGLSLSATLGSGLAAAAGFAAGAVWTRGCRRGARQLGLRPGLAALEEAPTGRGAGAGASPSAPRSPRSSVSSAWGPQVAVNFDEDPNFRWHMRVLRVRLADGRWVGWTPDLDVVVVNLTQHIVVPIPRRAPAPARVRGNLYAAEMPTDEELAAVRLEADALGNKFAETVPADIAGNPLRLMAKGAAGLAEVEEDGEIFWTFVEKVGDQDLDEWREEKRTGPGRDPRVLSVKREVGRARCLSMREGLAQMKFFETGKAPSDWPFPAAAPSAIREVLLAARAAKEELAGFHDLLGARHRDLMTILHHMLSFDQLNLGQLSSAEMIGRLIPRIHQATKRNPKNPDFRGTELMTMSTLDSSGGVLSGEFARWTAEGQKTAAFAMKQQRLYQEEGDKRRGNKDKDKNNKDKDKDKG</sequence>
<feature type="compositionally biased region" description="Basic and acidic residues" evidence="1">
    <location>
        <begin position="463"/>
        <end position="488"/>
    </location>
</feature>
<reference evidence="2" key="1">
    <citation type="submission" date="2023-10" db="EMBL/GenBank/DDBJ databases">
        <authorList>
            <person name="Chen Y."/>
            <person name="Shah S."/>
            <person name="Dougan E. K."/>
            <person name="Thang M."/>
            <person name="Chan C."/>
        </authorList>
    </citation>
    <scope>NUCLEOTIDE SEQUENCE [LARGE SCALE GENOMIC DNA]</scope>
</reference>
<dbReference type="Proteomes" id="UP001189429">
    <property type="component" value="Unassembled WGS sequence"/>
</dbReference>
<comment type="caution">
    <text evidence="2">The sequence shown here is derived from an EMBL/GenBank/DDBJ whole genome shotgun (WGS) entry which is preliminary data.</text>
</comment>
<name>A0ABN9VV78_9DINO</name>
<evidence type="ECO:0000313" key="2">
    <source>
        <dbReference type="EMBL" id="CAK0875974.1"/>
    </source>
</evidence>
<proteinExistence type="predicted"/>
<feature type="region of interest" description="Disordered" evidence="1">
    <location>
        <begin position="460"/>
        <end position="488"/>
    </location>
</feature>
<dbReference type="EMBL" id="CAUYUJ010017582">
    <property type="protein sequence ID" value="CAK0875974.1"/>
    <property type="molecule type" value="Genomic_DNA"/>
</dbReference>